<dbReference type="RefSeq" id="WP_344118532.1">
    <property type="nucleotide sequence ID" value="NZ_BAAABW010000017.1"/>
</dbReference>
<dbReference type="EMBL" id="BAAABW010000017">
    <property type="protein sequence ID" value="GAA0353593.1"/>
    <property type="molecule type" value="Genomic_DNA"/>
</dbReference>
<dbReference type="InterPro" id="IPR036271">
    <property type="entry name" value="Tet_transcr_reg_TetR-rel_C_sf"/>
</dbReference>
<dbReference type="PROSITE" id="PS50977">
    <property type="entry name" value="HTH_TETR_2"/>
    <property type="match status" value="1"/>
</dbReference>
<evidence type="ECO:0000256" key="2">
    <source>
        <dbReference type="ARBA" id="ARBA00023125"/>
    </source>
</evidence>
<keyword evidence="3" id="KW-0804">Transcription</keyword>
<dbReference type="InterPro" id="IPR009057">
    <property type="entry name" value="Homeodomain-like_sf"/>
</dbReference>
<dbReference type="Gene3D" id="1.10.357.10">
    <property type="entry name" value="Tetracycline Repressor, domain 2"/>
    <property type="match status" value="1"/>
</dbReference>
<dbReference type="Proteomes" id="UP001500063">
    <property type="component" value="Unassembled WGS sequence"/>
</dbReference>
<keyword evidence="1" id="KW-0805">Transcription regulation</keyword>
<dbReference type="Pfam" id="PF00440">
    <property type="entry name" value="TetR_N"/>
    <property type="match status" value="1"/>
</dbReference>
<evidence type="ECO:0000313" key="7">
    <source>
        <dbReference type="Proteomes" id="UP001500063"/>
    </source>
</evidence>
<sequence>MPANRDKKRDPHASLALLWGERDRPRRGPKPKLTIAELTGQGIAIADAEGLDAVSMQRLAEAVGVTTMALYRYIPGKSDLVDLMVDAAFVDPPTVTGIPGGWRPQLAAWARACRDRYREHPWLLAATGMRRQAMGPHQVAWLDAALAALAPTDLSAKQQHDAVILILSHIRSVTQQFLDYDEAGSQDWDRLTADLLDRNSERFPALTRAIAAGAFAHTDDDPLDFGLTCILDGVAALM</sequence>
<dbReference type="PANTHER" id="PTHR30055:SF151">
    <property type="entry name" value="TRANSCRIPTIONAL REGULATORY PROTEIN"/>
    <property type="match status" value="1"/>
</dbReference>
<reference evidence="7" key="1">
    <citation type="journal article" date="2019" name="Int. J. Syst. Evol. Microbiol.">
        <title>The Global Catalogue of Microorganisms (GCM) 10K type strain sequencing project: providing services to taxonomists for standard genome sequencing and annotation.</title>
        <authorList>
            <consortium name="The Broad Institute Genomics Platform"/>
            <consortium name="The Broad Institute Genome Sequencing Center for Infectious Disease"/>
            <person name="Wu L."/>
            <person name="Ma J."/>
        </authorList>
    </citation>
    <scope>NUCLEOTIDE SEQUENCE [LARGE SCALE GENOMIC DNA]</scope>
    <source>
        <strain evidence="7">JCM 4565</strain>
    </source>
</reference>
<dbReference type="InterPro" id="IPR004111">
    <property type="entry name" value="Repressor_TetR_C"/>
</dbReference>
<evidence type="ECO:0000259" key="5">
    <source>
        <dbReference type="PROSITE" id="PS50977"/>
    </source>
</evidence>
<feature type="domain" description="HTH tetR-type" evidence="5">
    <location>
        <begin position="32"/>
        <end position="92"/>
    </location>
</feature>
<dbReference type="Gene3D" id="1.10.10.60">
    <property type="entry name" value="Homeodomain-like"/>
    <property type="match status" value="1"/>
</dbReference>
<name>A0ABP3GV35_9ACTN</name>
<keyword evidence="7" id="KW-1185">Reference proteome</keyword>
<feature type="DNA-binding region" description="H-T-H motif" evidence="4">
    <location>
        <begin position="55"/>
        <end position="74"/>
    </location>
</feature>
<comment type="caution">
    <text evidence="6">The sequence shown here is derived from an EMBL/GenBank/DDBJ whole genome shotgun (WGS) entry which is preliminary data.</text>
</comment>
<gene>
    <name evidence="6" type="ORF">GCM10010319_33450</name>
</gene>
<organism evidence="6 7">
    <name type="scientific">Streptomyces blastmyceticus</name>
    <dbReference type="NCBI Taxonomy" id="68180"/>
    <lineage>
        <taxon>Bacteria</taxon>
        <taxon>Bacillati</taxon>
        <taxon>Actinomycetota</taxon>
        <taxon>Actinomycetes</taxon>
        <taxon>Kitasatosporales</taxon>
        <taxon>Streptomycetaceae</taxon>
        <taxon>Streptomyces</taxon>
    </lineage>
</organism>
<evidence type="ECO:0000256" key="3">
    <source>
        <dbReference type="ARBA" id="ARBA00023163"/>
    </source>
</evidence>
<accession>A0ABP3GV35</accession>
<dbReference type="InterPro" id="IPR050109">
    <property type="entry name" value="HTH-type_TetR-like_transc_reg"/>
</dbReference>
<proteinExistence type="predicted"/>
<evidence type="ECO:0000256" key="1">
    <source>
        <dbReference type="ARBA" id="ARBA00023015"/>
    </source>
</evidence>
<evidence type="ECO:0000256" key="4">
    <source>
        <dbReference type="PROSITE-ProRule" id="PRU00335"/>
    </source>
</evidence>
<dbReference type="SUPFAM" id="SSF46689">
    <property type="entry name" value="Homeodomain-like"/>
    <property type="match status" value="1"/>
</dbReference>
<evidence type="ECO:0000313" key="6">
    <source>
        <dbReference type="EMBL" id="GAA0353593.1"/>
    </source>
</evidence>
<dbReference type="InterPro" id="IPR001647">
    <property type="entry name" value="HTH_TetR"/>
</dbReference>
<dbReference type="Pfam" id="PF02909">
    <property type="entry name" value="TetR_C_1"/>
    <property type="match status" value="1"/>
</dbReference>
<keyword evidence="2 4" id="KW-0238">DNA-binding</keyword>
<protein>
    <submittedName>
        <fullName evidence="6">TetR/AcrR family transcriptional regulator</fullName>
    </submittedName>
</protein>
<dbReference type="PANTHER" id="PTHR30055">
    <property type="entry name" value="HTH-TYPE TRANSCRIPTIONAL REGULATOR RUTR"/>
    <property type="match status" value="1"/>
</dbReference>
<dbReference type="SUPFAM" id="SSF48498">
    <property type="entry name" value="Tetracyclin repressor-like, C-terminal domain"/>
    <property type="match status" value="1"/>
</dbReference>